<keyword evidence="2" id="KW-1185">Reference proteome</keyword>
<proteinExistence type="predicted"/>
<reference evidence="1" key="1">
    <citation type="submission" date="2021-06" db="EMBL/GenBank/DDBJ databases">
        <authorList>
            <person name="Hodson N. C."/>
            <person name="Mongue J. A."/>
            <person name="Jaron S. K."/>
        </authorList>
    </citation>
    <scope>NUCLEOTIDE SEQUENCE</scope>
</reference>
<name>A0A8J2L3V3_9HEXA</name>
<evidence type="ECO:0000313" key="2">
    <source>
        <dbReference type="Proteomes" id="UP000708208"/>
    </source>
</evidence>
<protein>
    <submittedName>
        <fullName evidence="1">Uncharacterized protein</fullName>
    </submittedName>
</protein>
<comment type="caution">
    <text evidence="1">The sequence shown here is derived from an EMBL/GenBank/DDBJ whole genome shotgun (WGS) entry which is preliminary data.</text>
</comment>
<sequence>QPRKNEFKEDITMRTTVCSSHEGFIVPGEDYFRIFRNIPGNLKLHLTSHLGKNTLQALTTIYEIVTSWSNLN</sequence>
<gene>
    <name evidence="1" type="ORF">AFUS01_LOCUS35877</name>
</gene>
<feature type="non-terminal residue" evidence="1">
    <location>
        <position position="1"/>
    </location>
</feature>
<dbReference type="Proteomes" id="UP000708208">
    <property type="component" value="Unassembled WGS sequence"/>
</dbReference>
<dbReference type="EMBL" id="CAJVCH010537516">
    <property type="protein sequence ID" value="CAG7825788.1"/>
    <property type="molecule type" value="Genomic_DNA"/>
</dbReference>
<accession>A0A8J2L3V3</accession>
<organism evidence="1 2">
    <name type="scientific">Allacma fusca</name>
    <dbReference type="NCBI Taxonomy" id="39272"/>
    <lineage>
        <taxon>Eukaryota</taxon>
        <taxon>Metazoa</taxon>
        <taxon>Ecdysozoa</taxon>
        <taxon>Arthropoda</taxon>
        <taxon>Hexapoda</taxon>
        <taxon>Collembola</taxon>
        <taxon>Symphypleona</taxon>
        <taxon>Sminthuridae</taxon>
        <taxon>Allacma</taxon>
    </lineage>
</organism>
<evidence type="ECO:0000313" key="1">
    <source>
        <dbReference type="EMBL" id="CAG7825788.1"/>
    </source>
</evidence>
<dbReference type="AlphaFoldDB" id="A0A8J2L3V3"/>